<feature type="region of interest" description="Disordered" evidence="1">
    <location>
        <begin position="27"/>
        <end position="47"/>
    </location>
</feature>
<keyword evidence="4" id="KW-1185">Reference proteome</keyword>
<evidence type="ECO:0000313" key="4">
    <source>
        <dbReference type="Proteomes" id="UP001166674"/>
    </source>
</evidence>
<protein>
    <submittedName>
        <fullName evidence="3">Palmitoyltransferase ZDHHC19</fullName>
    </submittedName>
</protein>
<proteinExistence type="predicted"/>
<dbReference type="Proteomes" id="UP001166674">
    <property type="component" value="Unassembled WGS sequence"/>
</dbReference>
<reference evidence="3" key="1">
    <citation type="submission" date="2020-03" db="EMBL/GenBank/DDBJ databases">
        <title>Studies in the Genomics of Life Span.</title>
        <authorList>
            <person name="Glass D."/>
        </authorList>
    </citation>
    <scope>NUCLEOTIDE SEQUENCE</scope>
    <source>
        <strain evidence="3">SUZIE</strain>
        <tissue evidence="3">Muscle</tissue>
    </source>
</reference>
<name>A0AA41T8E8_SCICA</name>
<evidence type="ECO:0000256" key="2">
    <source>
        <dbReference type="SAM" id="Phobius"/>
    </source>
</evidence>
<evidence type="ECO:0000256" key="1">
    <source>
        <dbReference type="SAM" id="MobiDB-lite"/>
    </source>
</evidence>
<feature type="compositionally biased region" description="Polar residues" evidence="1">
    <location>
        <begin position="186"/>
        <end position="195"/>
    </location>
</feature>
<keyword evidence="2" id="KW-0812">Transmembrane</keyword>
<dbReference type="AlphaFoldDB" id="A0AA41T8E8"/>
<organism evidence="3 4">
    <name type="scientific">Sciurus carolinensis</name>
    <name type="common">Eastern gray squirrel</name>
    <dbReference type="NCBI Taxonomy" id="30640"/>
    <lineage>
        <taxon>Eukaryota</taxon>
        <taxon>Metazoa</taxon>
        <taxon>Chordata</taxon>
        <taxon>Craniata</taxon>
        <taxon>Vertebrata</taxon>
        <taxon>Euteleostomi</taxon>
        <taxon>Mammalia</taxon>
        <taxon>Eutheria</taxon>
        <taxon>Euarchontoglires</taxon>
        <taxon>Glires</taxon>
        <taxon>Rodentia</taxon>
        <taxon>Sciuromorpha</taxon>
        <taxon>Sciuridae</taxon>
        <taxon>Sciurinae</taxon>
        <taxon>Sciurini</taxon>
        <taxon>Sciurus</taxon>
    </lineage>
</organism>
<feature type="region of interest" description="Disordered" evidence="1">
    <location>
        <begin position="164"/>
        <end position="209"/>
    </location>
</feature>
<feature type="transmembrane region" description="Helical" evidence="2">
    <location>
        <begin position="70"/>
        <end position="90"/>
    </location>
</feature>
<comment type="caution">
    <text evidence="3">The sequence shown here is derived from an EMBL/GenBank/DDBJ whole genome shotgun (WGS) entry which is preliminary data.</text>
</comment>
<keyword evidence="2" id="KW-0472">Membrane</keyword>
<sequence>MSGPSRLIHSQSEEAVLKPKVLADRAKRVPRSVSPTSGEPGFMGSSGLLQTRSESGSGFRCRWIMENWEWAFALVTGILFLMTLWSLVFLNISDPSILHPGSFEQIPRTAYTAWMFSRAFPMSWCPMCSLTTHPGPSSVPLVISVWRYMSDAVCLQRKEGTEWEPTEALQSPRYTPAHHRTDLPAPNSQTRVFNTGGQGPPGSGETAVI</sequence>
<dbReference type="EMBL" id="JAATJV010415428">
    <property type="protein sequence ID" value="MBZ3887459.1"/>
    <property type="molecule type" value="Genomic_DNA"/>
</dbReference>
<accession>A0AA41T8E8</accession>
<evidence type="ECO:0000313" key="3">
    <source>
        <dbReference type="EMBL" id="MBZ3887459.1"/>
    </source>
</evidence>
<keyword evidence="2" id="KW-1133">Transmembrane helix</keyword>
<gene>
    <name evidence="3" type="ORF">SUZIE_193055</name>
</gene>